<feature type="transmembrane region" description="Helical" evidence="1">
    <location>
        <begin position="404"/>
        <end position="428"/>
    </location>
</feature>
<accession>A0ABQ4IQ37</accession>
<dbReference type="EMBL" id="BOPB01000002">
    <property type="protein sequence ID" value="GIJ20027.1"/>
    <property type="molecule type" value="Genomic_DNA"/>
</dbReference>
<dbReference type="Gene3D" id="3.40.710.10">
    <property type="entry name" value="DD-peptidase/beta-lactamase superfamily"/>
    <property type="match status" value="1"/>
</dbReference>
<evidence type="ECO:0000259" key="2">
    <source>
        <dbReference type="Pfam" id="PF00144"/>
    </source>
</evidence>
<dbReference type="PANTHER" id="PTHR43283">
    <property type="entry name" value="BETA-LACTAMASE-RELATED"/>
    <property type="match status" value="1"/>
</dbReference>
<keyword evidence="1" id="KW-0472">Membrane</keyword>
<comment type="caution">
    <text evidence="3">The sequence shown here is derived from an EMBL/GenBank/DDBJ whole genome shotgun (WGS) entry which is preliminary data.</text>
</comment>
<evidence type="ECO:0000256" key="1">
    <source>
        <dbReference type="SAM" id="Phobius"/>
    </source>
</evidence>
<organism evidence="3 4">
    <name type="scientific">Micromonospora lutea</name>
    <dbReference type="NCBI Taxonomy" id="419825"/>
    <lineage>
        <taxon>Bacteria</taxon>
        <taxon>Bacillati</taxon>
        <taxon>Actinomycetota</taxon>
        <taxon>Actinomycetes</taxon>
        <taxon>Micromonosporales</taxon>
        <taxon>Micromonosporaceae</taxon>
        <taxon>Micromonospora</taxon>
    </lineage>
</organism>
<protein>
    <recommendedName>
        <fullName evidence="2">Beta-lactamase-related domain-containing protein</fullName>
    </recommendedName>
</protein>
<dbReference type="Proteomes" id="UP000643165">
    <property type="component" value="Unassembled WGS sequence"/>
</dbReference>
<dbReference type="InterPro" id="IPR012338">
    <property type="entry name" value="Beta-lactam/transpept-like"/>
</dbReference>
<name>A0ABQ4IQ37_9ACTN</name>
<reference evidence="3 4" key="1">
    <citation type="submission" date="2021-01" db="EMBL/GenBank/DDBJ databases">
        <title>Whole genome shotgun sequence of Verrucosispora lutea NBRC 106530.</title>
        <authorList>
            <person name="Komaki H."/>
            <person name="Tamura T."/>
        </authorList>
    </citation>
    <scope>NUCLEOTIDE SEQUENCE [LARGE SCALE GENOMIC DNA]</scope>
    <source>
        <strain evidence="3 4">NBRC 106530</strain>
    </source>
</reference>
<sequence length="518" mass="54375">MFSEPDRAVTGWRRMLAALALVVAVTVPAVLPPGVALPAAAATGSDVDEIAQVTALVDRYQAEARIPGLAVAVIRDGQVAYREGRGVDGDGAPVTPQTPFLIGSVSKPVTAVAVLALVEAGRVALDEPVRRYVPWFRLADESAAEQITVRHLLTHTSGMPQVAGRADYTDRFDNAPGALTRAVRNLAKLRIVAAPGTRHEYSDANYLVLGALVEAVSGLPFGGYLRQAVLDPLGTRQVATTADEAQAIGLPAGHRYYFGRPQRFDSPFDTSGVPYGYLTASLDDLTRFATTQLAGGRYGDTTLLSADTIQRMQTGQVSTGGSGRYGLGWRETTLTGPDARIVWHAGATPGYFSHLVLVPETRIGVVVLANAYSLAMDPLLVSAAFNIARILHAAPTAEAGPDPLLTGGLVGLMGLAALLVVALVWALVRVVRRRRSGAVRDRRETVRTLGWVVGCGGLAATVVWGVPALKGADGLGQVSLWMPDVAQVIGAVAGLAVAVALTRLAGLALVPRRSASDR</sequence>
<proteinExistence type="predicted"/>
<dbReference type="InterPro" id="IPR050789">
    <property type="entry name" value="Diverse_Enzym_Activities"/>
</dbReference>
<dbReference type="RefSeq" id="WP_203992981.1">
    <property type="nucleotide sequence ID" value="NZ_BOPB01000002.1"/>
</dbReference>
<keyword evidence="1" id="KW-1133">Transmembrane helix</keyword>
<feature type="transmembrane region" description="Helical" evidence="1">
    <location>
        <begin position="489"/>
        <end position="510"/>
    </location>
</feature>
<feature type="domain" description="Beta-lactamase-related" evidence="2">
    <location>
        <begin position="54"/>
        <end position="372"/>
    </location>
</feature>
<evidence type="ECO:0000313" key="3">
    <source>
        <dbReference type="EMBL" id="GIJ20027.1"/>
    </source>
</evidence>
<gene>
    <name evidence="3" type="ORF">Vlu01_06510</name>
</gene>
<evidence type="ECO:0000313" key="4">
    <source>
        <dbReference type="Proteomes" id="UP000643165"/>
    </source>
</evidence>
<dbReference type="SUPFAM" id="SSF56601">
    <property type="entry name" value="beta-lactamase/transpeptidase-like"/>
    <property type="match status" value="1"/>
</dbReference>
<feature type="transmembrane region" description="Helical" evidence="1">
    <location>
        <begin position="449"/>
        <end position="469"/>
    </location>
</feature>
<dbReference type="Pfam" id="PF00144">
    <property type="entry name" value="Beta-lactamase"/>
    <property type="match status" value="1"/>
</dbReference>
<dbReference type="InterPro" id="IPR001466">
    <property type="entry name" value="Beta-lactam-related"/>
</dbReference>
<keyword evidence="4" id="KW-1185">Reference proteome</keyword>
<keyword evidence="1" id="KW-0812">Transmembrane</keyword>